<feature type="non-terminal residue" evidence="1">
    <location>
        <position position="1"/>
    </location>
</feature>
<comment type="caution">
    <text evidence="1">The sequence shown here is derived from an EMBL/GenBank/DDBJ whole genome shotgun (WGS) entry which is preliminary data.</text>
</comment>
<gene>
    <name evidence="1" type="ORF">S06H3_64483</name>
</gene>
<protein>
    <submittedName>
        <fullName evidence="1">Uncharacterized protein</fullName>
    </submittedName>
</protein>
<reference evidence="1" key="1">
    <citation type="journal article" date="2014" name="Front. Microbiol.">
        <title>High frequency of phylogenetically diverse reductive dehalogenase-homologous genes in deep subseafloor sedimentary metagenomes.</title>
        <authorList>
            <person name="Kawai M."/>
            <person name="Futagami T."/>
            <person name="Toyoda A."/>
            <person name="Takaki Y."/>
            <person name="Nishi S."/>
            <person name="Hori S."/>
            <person name="Arai W."/>
            <person name="Tsubouchi T."/>
            <person name="Morono Y."/>
            <person name="Uchiyama I."/>
            <person name="Ito T."/>
            <person name="Fujiyama A."/>
            <person name="Inagaki F."/>
            <person name="Takami H."/>
        </authorList>
    </citation>
    <scope>NUCLEOTIDE SEQUENCE</scope>
    <source>
        <strain evidence="1">Expedition CK06-06</strain>
    </source>
</reference>
<dbReference type="EMBL" id="BARV01043084">
    <property type="protein sequence ID" value="GAI53673.1"/>
    <property type="molecule type" value="Genomic_DNA"/>
</dbReference>
<accession>X1PCU1</accession>
<organism evidence="1">
    <name type="scientific">marine sediment metagenome</name>
    <dbReference type="NCBI Taxonomy" id="412755"/>
    <lineage>
        <taxon>unclassified sequences</taxon>
        <taxon>metagenomes</taxon>
        <taxon>ecological metagenomes</taxon>
    </lineage>
</organism>
<evidence type="ECO:0000313" key="1">
    <source>
        <dbReference type="EMBL" id="GAI53673.1"/>
    </source>
</evidence>
<dbReference type="AlphaFoldDB" id="X1PCU1"/>
<sequence>GVKKTMVWCKARLSDILALDEIPISDRPIVTKRRKLIIEGDTHA</sequence>
<proteinExistence type="predicted"/>
<name>X1PCU1_9ZZZZ</name>